<dbReference type="PROSITE" id="PS50950">
    <property type="entry name" value="ZF_THAP"/>
    <property type="match status" value="1"/>
</dbReference>
<dbReference type="AlphaFoldDB" id="A0AAV0WSH4"/>
<dbReference type="InterPro" id="IPR006612">
    <property type="entry name" value="THAP_Znf"/>
</dbReference>
<organism evidence="7 8">
    <name type="scientific">Macrosiphum euphorbiae</name>
    <name type="common">potato aphid</name>
    <dbReference type="NCBI Taxonomy" id="13131"/>
    <lineage>
        <taxon>Eukaryota</taxon>
        <taxon>Metazoa</taxon>
        <taxon>Ecdysozoa</taxon>
        <taxon>Arthropoda</taxon>
        <taxon>Hexapoda</taxon>
        <taxon>Insecta</taxon>
        <taxon>Pterygota</taxon>
        <taxon>Neoptera</taxon>
        <taxon>Paraneoptera</taxon>
        <taxon>Hemiptera</taxon>
        <taxon>Sternorrhyncha</taxon>
        <taxon>Aphidomorpha</taxon>
        <taxon>Aphidoidea</taxon>
        <taxon>Aphididae</taxon>
        <taxon>Macrosiphini</taxon>
        <taxon>Macrosiphum</taxon>
    </lineage>
</organism>
<dbReference type="GO" id="GO:0003677">
    <property type="term" value="F:DNA binding"/>
    <property type="evidence" value="ECO:0007669"/>
    <property type="project" value="UniProtKB-UniRule"/>
</dbReference>
<gene>
    <name evidence="7" type="ORF">MEUPH1_LOCUS14397</name>
</gene>
<keyword evidence="8" id="KW-1185">Reference proteome</keyword>
<evidence type="ECO:0000256" key="5">
    <source>
        <dbReference type="PROSITE-ProRule" id="PRU00309"/>
    </source>
</evidence>
<reference evidence="7 8" key="1">
    <citation type="submission" date="2023-01" db="EMBL/GenBank/DDBJ databases">
        <authorList>
            <person name="Whitehead M."/>
        </authorList>
    </citation>
    <scope>NUCLEOTIDE SEQUENCE [LARGE SCALE GENOMIC DNA]</scope>
</reference>
<evidence type="ECO:0000313" key="7">
    <source>
        <dbReference type="EMBL" id="CAI6358940.1"/>
    </source>
</evidence>
<evidence type="ECO:0000256" key="1">
    <source>
        <dbReference type="ARBA" id="ARBA00022723"/>
    </source>
</evidence>
<keyword evidence="2 5" id="KW-0863">Zinc-finger</keyword>
<comment type="caution">
    <text evidence="7">The sequence shown here is derived from an EMBL/GenBank/DDBJ whole genome shotgun (WGS) entry which is preliminary data.</text>
</comment>
<evidence type="ECO:0000259" key="6">
    <source>
        <dbReference type="PROSITE" id="PS50950"/>
    </source>
</evidence>
<evidence type="ECO:0000256" key="3">
    <source>
        <dbReference type="ARBA" id="ARBA00022833"/>
    </source>
</evidence>
<protein>
    <recommendedName>
        <fullName evidence="6">THAP-type domain-containing protein</fullName>
    </recommendedName>
</protein>
<keyword evidence="3" id="KW-0862">Zinc</keyword>
<evidence type="ECO:0000256" key="4">
    <source>
        <dbReference type="ARBA" id="ARBA00023125"/>
    </source>
</evidence>
<dbReference type="Proteomes" id="UP001160148">
    <property type="component" value="Unassembled WGS sequence"/>
</dbReference>
<sequence length="81" mass="9362">MSNNKKRSGQKMCCVVNCSNTNRTGHKMFNFPNRQHEKELKEKWIKSIKRINDDGTPWIPNVLTVICGDHFVGNKTIKTSQ</sequence>
<keyword evidence="4 5" id="KW-0238">DNA-binding</keyword>
<dbReference type="EMBL" id="CARXXK010000002">
    <property type="protein sequence ID" value="CAI6358940.1"/>
    <property type="molecule type" value="Genomic_DNA"/>
</dbReference>
<dbReference type="GO" id="GO:0008270">
    <property type="term" value="F:zinc ion binding"/>
    <property type="evidence" value="ECO:0007669"/>
    <property type="project" value="UniProtKB-KW"/>
</dbReference>
<dbReference type="SUPFAM" id="SSF57716">
    <property type="entry name" value="Glucocorticoid receptor-like (DNA-binding domain)"/>
    <property type="match status" value="1"/>
</dbReference>
<feature type="domain" description="THAP-type" evidence="6">
    <location>
        <begin position="9"/>
        <end position="81"/>
    </location>
</feature>
<accession>A0AAV0WSH4</accession>
<evidence type="ECO:0000256" key="2">
    <source>
        <dbReference type="ARBA" id="ARBA00022771"/>
    </source>
</evidence>
<evidence type="ECO:0000313" key="8">
    <source>
        <dbReference type="Proteomes" id="UP001160148"/>
    </source>
</evidence>
<dbReference type="Pfam" id="PF05485">
    <property type="entry name" value="THAP"/>
    <property type="match status" value="1"/>
</dbReference>
<proteinExistence type="predicted"/>
<name>A0AAV0WSH4_9HEMI</name>
<keyword evidence="1" id="KW-0479">Metal-binding</keyword>